<dbReference type="Gene3D" id="2.60.40.1180">
    <property type="entry name" value="Golgi alpha-mannosidase II"/>
    <property type="match status" value="1"/>
</dbReference>
<dbReference type="PROSITE" id="PS51257">
    <property type="entry name" value="PROKAR_LIPOPROTEIN"/>
    <property type="match status" value="1"/>
</dbReference>
<dbReference type="GO" id="GO:0005975">
    <property type="term" value="P:carbohydrate metabolic process"/>
    <property type="evidence" value="ECO:0007669"/>
    <property type="project" value="InterPro"/>
</dbReference>
<keyword evidence="7" id="KW-0106">Calcium</keyword>
<dbReference type="PRINTS" id="PR00110">
    <property type="entry name" value="ALPHAAMYLASE"/>
</dbReference>
<keyword evidence="8" id="KW-0119">Carbohydrate metabolism</keyword>
<evidence type="ECO:0000256" key="4">
    <source>
        <dbReference type="ARBA" id="ARBA00012595"/>
    </source>
</evidence>
<keyword evidence="9 12" id="KW-0326">Glycosidase</keyword>
<dbReference type="Gene3D" id="3.20.20.80">
    <property type="entry name" value="Glycosidases"/>
    <property type="match status" value="1"/>
</dbReference>
<evidence type="ECO:0000256" key="3">
    <source>
        <dbReference type="ARBA" id="ARBA00008061"/>
    </source>
</evidence>
<dbReference type="SMART" id="SM00642">
    <property type="entry name" value="Aamy"/>
    <property type="match status" value="1"/>
</dbReference>
<name>A0A1J5Q366_9ZZZZ</name>
<evidence type="ECO:0000256" key="9">
    <source>
        <dbReference type="ARBA" id="ARBA00023295"/>
    </source>
</evidence>
<dbReference type="GO" id="GO:0004556">
    <property type="term" value="F:alpha-amylase activity"/>
    <property type="evidence" value="ECO:0007669"/>
    <property type="project" value="UniProtKB-EC"/>
</dbReference>
<feature type="domain" description="Glycosyl hydrolase family 13 catalytic" evidence="11">
    <location>
        <begin position="41"/>
        <end position="399"/>
    </location>
</feature>
<comment type="similarity">
    <text evidence="3">Belongs to the glycosyl hydrolase 13 family.</text>
</comment>
<sequence>MRGARALLRWCGAALAVLLLVSGCGSGRAIPGPGDPAGGRDVGVQLFQWTWNAIARECTDSIGPAGFAWVLTSPPQEHVTGSEWWTSYQPVSYRVESRLGTRDEYRTMIATCHRAGVKVLADAVINHMTGKDAPGVGWAGSVYSHYDYPGVHSDADGDFHHCGLTPNDDIADYTDATQVRFCELVNLADLATGTAHVRSTIVAYLTDLRSLGIDGFRIDAAKHMPVDDIAAIVSQLPRDTMIEQEVIRGAGEPITPEQYVGNGRVDEFGWGVAVKGLLTGGTASLYRDLGPAWGFVDPADAVVFVDNHDTERNRTTLSYQQGATYALANVLLLASPYGTPEVHSGYAFASKDAGPVQDAHGRVQDATCAAGVGPTTRYTPGEWVCQHRWQVVEGMVGWRSAVGDAPITHWWDDGSDALAFARGARGFVAVDAGTSPVDTTLPTGLTAGTYCDVITGALVDGACTGPAVTVRSDGTAHVVVPAGGAVAIHVSARMS</sequence>
<keyword evidence="6 12" id="KW-0378">Hydrolase</keyword>
<evidence type="ECO:0000259" key="10">
    <source>
        <dbReference type="SMART" id="SM00632"/>
    </source>
</evidence>
<evidence type="ECO:0000256" key="8">
    <source>
        <dbReference type="ARBA" id="ARBA00023277"/>
    </source>
</evidence>
<organism evidence="12">
    <name type="scientific">mine drainage metagenome</name>
    <dbReference type="NCBI Taxonomy" id="410659"/>
    <lineage>
        <taxon>unclassified sequences</taxon>
        <taxon>metagenomes</taxon>
        <taxon>ecological metagenomes</taxon>
    </lineage>
</organism>
<dbReference type="InterPro" id="IPR031319">
    <property type="entry name" value="A-amylase_C"/>
</dbReference>
<dbReference type="AlphaFoldDB" id="A0A1J5Q366"/>
<feature type="domain" description="Alpha-amylase C-terminal" evidence="10">
    <location>
        <begin position="408"/>
        <end position="493"/>
    </location>
</feature>
<evidence type="ECO:0000256" key="5">
    <source>
        <dbReference type="ARBA" id="ARBA00022723"/>
    </source>
</evidence>
<evidence type="ECO:0000256" key="6">
    <source>
        <dbReference type="ARBA" id="ARBA00022801"/>
    </source>
</evidence>
<evidence type="ECO:0000256" key="7">
    <source>
        <dbReference type="ARBA" id="ARBA00022837"/>
    </source>
</evidence>
<comment type="caution">
    <text evidence="12">The sequence shown here is derived from an EMBL/GenBank/DDBJ whole genome shotgun (WGS) entry which is preliminary data.</text>
</comment>
<dbReference type="Pfam" id="PF00128">
    <property type="entry name" value="Alpha-amylase"/>
    <property type="match status" value="1"/>
</dbReference>
<dbReference type="EC" id="3.2.1.1" evidence="4"/>
<proteinExistence type="inferred from homology"/>
<comment type="cofactor">
    <cofactor evidence="2">
        <name>Ca(2+)</name>
        <dbReference type="ChEBI" id="CHEBI:29108"/>
    </cofactor>
</comment>
<dbReference type="GO" id="GO:0046872">
    <property type="term" value="F:metal ion binding"/>
    <property type="evidence" value="ECO:0007669"/>
    <property type="project" value="UniProtKB-KW"/>
</dbReference>
<evidence type="ECO:0000259" key="11">
    <source>
        <dbReference type="SMART" id="SM00642"/>
    </source>
</evidence>
<gene>
    <name evidence="12" type="primary">aml</name>
    <name evidence="12" type="ORF">GALL_401660</name>
</gene>
<dbReference type="CDD" id="cd11317">
    <property type="entry name" value="AmyAc_bac_euk_AmyA"/>
    <property type="match status" value="1"/>
</dbReference>
<evidence type="ECO:0000256" key="1">
    <source>
        <dbReference type="ARBA" id="ARBA00000548"/>
    </source>
</evidence>
<evidence type="ECO:0000313" key="12">
    <source>
        <dbReference type="EMBL" id="OIQ78137.1"/>
    </source>
</evidence>
<dbReference type="Pfam" id="PF02806">
    <property type="entry name" value="Alpha-amylase_C"/>
    <property type="match status" value="1"/>
</dbReference>
<dbReference type="InterPro" id="IPR006047">
    <property type="entry name" value="GH13_cat_dom"/>
</dbReference>
<dbReference type="InterPro" id="IPR006046">
    <property type="entry name" value="Alpha_amylase"/>
</dbReference>
<dbReference type="InterPro" id="IPR017853">
    <property type="entry name" value="GH"/>
</dbReference>
<reference evidence="12" key="1">
    <citation type="submission" date="2016-10" db="EMBL/GenBank/DDBJ databases">
        <title>Sequence of Gallionella enrichment culture.</title>
        <authorList>
            <person name="Poehlein A."/>
            <person name="Muehling M."/>
            <person name="Daniel R."/>
        </authorList>
    </citation>
    <scope>NUCLEOTIDE SEQUENCE</scope>
</reference>
<keyword evidence="5" id="KW-0479">Metal-binding</keyword>
<protein>
    <recommendedName>
        <fullName evidence="4">alpha-amylase</fullName>
        <ecNumber evidence="4">3.2.1.1</ecNumber>
    </recommendedName>
</protein>
<evidence type="ECO:0000256" key="2">
    <source>
        <dbReference type="ARBA" id="ARBA00001913"/>
    </source>
</evidence>
<comment type="catalytic activity">
    <reaction evidence="1">
        <text>Endohydrolysis of (1-&gt;4)-alpha-D-glucosidic linkages in polysaccharides containing three or more (1-&gt;4)-alpha-linked D-glucose units.</text>
        <dbReference type="EC" id="3.2.1.1"/>
    </reaction>
</comment>
<dbReference type="SMR" id="A0A1J5Q366"/>
<dbReference type="SUPFAM" id="SSF51011">
    <property type="entry name" value="Glycosyl hydrolase domain"/>
    <property type="match status" value="1"/>
</dbReference>
<dbReference type="PANTHER" id="PTHR43447">
    <property type="entry name" value="ALPHA-AMYLASE"/>
    <property type="match status" value="1"/>
</dbReference>
<accession>A0A1J5Q366</accession>
<dbReference type="InterPro" id="IPR006048">
    <property type="entry name" value="A-amylase/branching_C"/>
</dbReference>
<dbReference type="SMART" id="SM00632">
    <property type="entry name" value="Aamy_C"/>
    <property type="match status" value="1"/>
</dbReference>
<dbReference type="InterPro" id="IPR013780">
    <property type="entry name" value="Glyco_hydro_b"/>
</dbReference>
<dbReference type="SUPFAM" id="SSF51445">
    <property type="entry name" value="(Trans)glycosidases"/>
    <property type="match status" value="1"/>
</dbReference>
<dbReference type="EMBL" id="MLJW01001461">
    <property type="protein sequence ID" value="OIQ78137.1"/>
    <property type="molecule type" value="Genomic_DNA"/>
</dbReference>